<sequence>MRYLPLLFLAFLTSCAASVPDRSYVALTPAADPKTITEFILDRLVAEYPSSSEQSIYFKPSANRNFNEALESAAREAGFQVAATPSPEAVTVRYVIDSVQGTNASYISLKTDKGLIISRTFDSNTYALNTTFLRQDTQNE</sequence>
<dbReference type="AlphaFoldDB" id="A0A1H0PA24"/>
<keyword evidence="1" id="KW-0732">Signal</keyword>
<gene>
    <name evidence="2" type="ORF">SAMN05660330_01583</name>
</gene>
<evidence type="ECO:0000256" key="1">
    <source>
        <dbReference type="SAM" id="SignalP"/>
    </source>
</evidence>
<evidence type="ECO:0000313" key="3">
    <source>
        <dbReference type="Proteomes" id="UP000199073"/>
    </source>
</evidence>
<reference evidence="2 3" key="1">
    <citation type="submission" date="2016-10" db="EMBL/GenBank/DDBJ databases">
        <authorList>
            <person name="de Groot N.N."/>
        </authorList>
    </citation>
    <scope>NUCLEOTIDE SEQUENCE [LARGE SCALE GENOMIC DNA]</scope>
    <source>
        <strain evidence="2 3">DSM 12130</strain>
    </source>
</reference>
<feature type="chain" id="PRO_5011609775" description="Conjugal transfer protein TrbH" evidence="1">
    <location>
        <begin position="17"/>
        <end position="140"/>
    </location>
</feature>
<feature type="signal peptide" evidence="1">
    <location>
        <begin position="1"/>
        <end position="16"/>
    </location>
</feature>
<dbReference type="Proteomes" id="UP000199073">
    <property type="component" value="Unassembled WGS sequence"/>
</dbReference>
<dbReference type="STRING" id="91360.SAMN05660330_01583"/>
<name>A0A1H0PA24_9BACT</name>
<protein>
    <recommendedName>
        <fullName evidence="4">Conjugal transfer protein TrbH</fullName>
    </recommendedName>
</protein>
<proteinExistence type="predicted"/>
<accession>A0A1H0PA24</accession>
<evidence type="ECO:0008006" key="4">
    <source>
        <dbReference type="Google" id="ProtNLM"/>
    </source>
</evidence>
<organism evidence="2 3">
    <name type="scientific">Desulforhopalus singaporensis</name>
    <dbReference type="NCBI Taxonomy" id="91360"/>
    <lineage>
        <taxon>Bacteria</taxon>
        <taxon>Pseudomonadati</taxon>
        <taxon>Thermodesulfobacteriota</taxon>
        <taxon>Desulfobulbia</taxon>
        <taxon>Desulfobulbales</taxon>
        <taxon>Desulfocapsaceae</taxon>
        <taxon>Desulforhopalus</taxon>
    </lineage>
</organism>
<dbReference type="EMBL" id="FNJI01000009">
    <property type="protein sequence ID" value="SDP01967.1"/>
    <property type="molecule type" value="Genomic_DNA"/>
</dbReference>
<dbReference type="OrthoDB" id="5436101at2"/>
<evidence type="ECO:0000313" key="2">
    <source>
        <dbReference type="EMBL" id="SDP01967.1"/>
    </source>
</evidence>
<dbReference type="RefSeq" id="WP_092221569.1">
    <property type="nucleotide sequence ID" value="NZ_FNJI01000009.1"/>
</dbReference>
<keyword evidence="3" id="KW-1185">Reference proteome</keyword>
<dbReference type="PROSITE" id="PS51257">
    <property type="entry name" value="PROKAR_LIPOPROTEIN"/>
    <property type="match status" value="1"/>
</dbReference>